<evidence type="ECO:0000313" key="1">
    <source>
        <dbReference type="EnsemblPlants" id="OPUNC03G18590.1"/>
    </source>
</evidence>
<dbReference type="Gramene" id="OPUNC03G18590.1">
    <property type="protein sequence ID" value="OPUNC03G18590.1"/>
    <property type="gene ID" value="OPUNC03G18590"/>
</dbReference>
<name>A0A0E0KEF5_ORYPU</name>
<proteinExistence type="predicted"/>
<sequence>MEGKATVVIAADGGDDGRGAHRVTVAMAVAARAAAVVGVNGAMASSPVPVPAAAVDCMAEALKLADCLDYVTPGNRQLTEWVYMR</sequence>
<reference evidence="1" key="2">
    <citation type="submission" date="2018-05" db="EMBL/GenBank/DDBJ databases">
        <title>OpunRS2 (Oryza punctata Reference Sequence Version 2).</title>
        <authorList>
            <person name="Zhang J."/>
            <person name="Kudrna D."/>
            <person name="Lee S."/>
            <person name="Talag J."/>
            <person name="Welchert J."/>
            <person name="Wing R.A."/>
        </authorList>
    </citation>
    <scope>NUCLEOTIDE SEQUENCE [LARGE SCALE GENOMIC DNA]</scope>
</reference>
<evidence type="ECO:0000313" key="2">
    <source>
        <dbReference type="Proteomes" id="UP000026962"/>
    </source>
</evidence>
<protein>
    <submittedName>
        <fullName evidence="1">Uncharacterized protein</fullName>
    </submittedName>
</protein>
<reference evidence="1" key="1">
    <citation type="submission" date="2015-04" db="UniProtKB">
        <authorList>
            <consortium name="EnsemblPlants"/>
        </authorList>
    </citation>
    <scope>IDENTIFICATION</scope>
</reference>
<keyword evidence="2" id="KW-1185">Reference proteome</keyword>
<accession>A0A0E0KEF5</accession>
<organism evidence="1">
    <name type="scientific">Oryza punctata</name>
    <name type="common">Red rice</name>
    <dbReference type="NCBI Taxonomy" id="4537"/>
    <lineage>
        <taxon>Eukaryota</taxon>
        <taxon>Viridiplantae</taxon>
        <taxon>Streptophyta</taxon>
        <taxon>Embryophyta</taxon>
        <taxon>Tracheophyta</taxon>
        <taxon>Spermatophyta</taxon>
        <taxon>Magnoliopsida</taxon>
        <taxon>Liliopsida</taxon>
        <taxon>Poales</taxon>
        <taxon>Poaceae</taxon>
        <taxon>BOP clade</taxon>
        <taxon>Oryzoideae</taxon>
        <taxon>Oryzeae</taxon>
        <taxon>Oryzinae</taxon>
        <taxon>Oryza</taxon>
    </lineage>
</organism>
<dbReference type="HOGENOM" id="CLU_2516562_0_0_1"/>
<dbReference type="EnsemblPlants" id="OPUNC03G18590.1">
    <property type="protein sequence ID" value="OPUNC03G18590.1"/>
    <property type="gene ID" value="OPUNC03G18590"/>
</dbReference>
<dbReference type="AlphaFoldDB" id="A0A0E0KEF5"/>
<dbReference type="Proteomes" id="UP000026962">
    <property type="component" value="Chromosome 3"/>
</dbReference>